<keyword evidence="3" id="KW-1185">Reference proteome</keyword>
<dbReference type="Proteomes" id="UP001295684">
    <property type="component" value="Unassembled WGS sequence"/>
</dbReference>
<gene>
    <name evidence="2" type="ORF">ECRASSUSDP1_LOCUS26992</name>
</gene>
<proteinExistence type="predicted"/>
<sequence>MSRISKTYTNRFQRKKLREIAKRSIQQESKMKQNSFTSEDDYIFPKFMRSYQGFKKFDADDYDFRSSSVPSGDEQPKNIKFPIKGKLYYNSKAIRMQRIDQQLSSTDTWKRRLSSDDVVNASTDEPTQNYEARNSSQPKIRIFVKGGNVMNYKPTNIQETKRKNIKFSSTQGGGTNRSKVRSEASHMSNTTQTPSRIEVIENKCRFINTRPSYDERKVSNLIESRIQEALDKIDRKEANTPAPCSLISPVRKKDSLIDEKSEFLDMFKYKCRYQKKKKWTYKIKESSIPIDVIFHEEVSKVKNKEILDERHHKTISFRYFQKGRKRGRVYFTVEGDNEPIESTYICKTISYYKTFKKNAHPSSPFHSIEPVELKKRKNGSLEKKLSLRNKVESFTEIAQDDSETSDSFQELVITEKSEESSHLSSESIIKPIKAQKLVKRSIKAPSSNFKTRLIRKPSFCTPLSPRKLQGAVPSELFSNPEILNKASYKIFKLYLKHGKGLSKTRLKAPKYMKSPDPLKVSFTTTMEGHKGLNQDLNSNNNRAGSQPKYIKTTKANDLSSSVRTPIKYENKWDKAMRMNKRKGETVLLKSKKYRKKITDKLMFQKMVDHIALSKLKENHNKNELSEEDGFVPNPKQDIHQKFVSDMQALIHGDS</sequence>
<feature type="region of interest" description="Disordered" evidence="1">
    <location>
        <begin position="166"/>
        <end position="195"/>
    </location>
</feature>
<accession>A0AAD1Y665</accession>
<reference evidence="2" key="1">
    <citation type="submission" date="2023-07" db="EMBL/GenBank/DDBJ databases">
        <authorList>
            <consortium name="AG Swart"/>
            <person name="Singh M."/>
            <person name="Singh A."/>
            <person name="Seah K."/>
            <person name="Emmerich C."/>
        </authorList>
    </citation>
    <scope>NUCLEOTIDE SEQUENCE</scope>
    <source>
        <strain evidence="2">DP1</strain>
    </source>
</reference>
<dbReference type="EMBL" id="CAMPGE010027838">
    <property type="protein sequence ID" value="CAI2385428.1"/>
    <property type="molecule type" value="Genomic_DNA"/>
</dbReference>
<evidence type="ECO:0000313" key="2">
    <source>
        <dbReference type="EMBL" id="CAI2385428.1"/>
    </source>
</evidence>
<comment type="caution">
    <text evidence="2">The sequence shown here is derived from an EMBL/GenBank/DDBJ whole genome shotgun (WGS) entry which is preliminary data.</text>
</comment>
<feature type="compositionally biased region" description="Polar residues" evidence="1">
    <location>
        <begin position="185"/>
        <end position="195"/>
    </location>
</feature>
<evidence type="ECO:0000256" key="1">
    <source>
        <dbReference type="SAM" id="MobiDB-lite"/>
    </source>
</evidence>
<dbReference type="AlphaFoldDB" id="A0AAD1Y665"/>
<protein>
    <submittedName>
        <fullName evidence="2">Uncharacterized protein</fullName>
    </submittedName>
</protein>
<organism evidence="2 3">
    <name type="scientific">Euplotes crassus</name>
    <dbReference type="NCBI Taxonomy" id="5936"/>
    <lineage>
        <taxon>Eukaryota</taxon>
        <taxon>Sar</taxon>
        <taxon>Alveolata</taxon>
        <taxon>Ciliophora</taxon>
        <taxon>Intramacronucleata</taxon>
        <taxon>Spirotrichea</taxon>
        <taxon>Hypotrichia</taxon>
        <taxon>Euplotida</taxon>
        <taxon>Euplotidae</taxon>
        <taxon>Moneuplotes</taxon>
    </lineage>
</organism>
<name>A0AAD1Y665_EUPCR</name>
<evidence type="ECO:0000313" key="3">
    <source>
        <dbReference type="Proteomes" id="UP001295684"/>
    </source>
</evidence>